<dbReference type="Proteomes" id="UP000295221">
    <property type="component" value="Unassembled WGS sequence"/>
</dbReference>
<dbReference type="AlphaFoldDB" id="A0A4V6NMQ4"/>
<dbReference type="InterPro" id="IPR048405">
    <property type="entry name" value="GldM_Ig-like-1"/>
</dbReference>
<keyword evidence="6" id="KW-1185">Reference proteome</keyword>
<dbReference type="InterPro" id="IPR019859">
    <property type="entry name" value="Motility-assoc_prot_GldM"/>
</dbReference>
<dbReference type="Pfam" id="PF12081">
    <property type="entry name" value="GldM_1st"/>
    <property type="match status" value="1"/>
</dbReference>
<protein>
    <submittedName>
        <fullName evidence="5">Gliding motility-associated protein GldM</fullName>
    </submittedName>
</protein>
<dbReference type="Pfam" id="PF21601">
    <property type="entry name" value="GldM_2nd"/>
    <property type="match status" value="1"/>
</dbReference>
<evidence type="ECO:0000313" key="6">
    <source>
        <dbReference type="Proteomes" id="UP000295221"/>
    </source>
</evidence>
<dbReference type="InterPro" id="IPR022720">
    <property type="entry name" value="Motility-assoc_prot_GldM_N"/>
</dbReference>
<dbReference type="NCBIfam" id="TIGR03517">
    <property type="entry name" value="GldM_gliding"/>
    <property type="match status" value="1"/>
</dbReference>
<name>A0A4V6NMQ4_9BACT</name>
<evidence type="ECO:0000313" key="5">
    <source>
        <dbReference type="EMBL" id="TCO08206.1"/>
    </source>
</evidence>
<evidence type="ECO:0000259" key="2">
    <source>
        <dbReference type="Pfam" id="PF12081"/>
    </source>
</evidence>
<evidence type="ECO:0000259" key="4">
    <source>
        <dbReference type="Pfam" id="PF21602"/>
    </source>
</evidence>
<dbReference type="OrthoDB" id="1490890at2"/>
<comment type="caution">
    <text evidence="5">The sequence shown here is derived from an EMBL/GenBank/DDBJ whole genome shotgun (WGS) entry which is preliminary data.</text>
</comment>
<proteinExistence type="predicted"/>
<feature type="domain" description="Gliding motility-associated protein GldM first immunoglobulin-like" evidence="3">
    <location>
        <begin position="226"/>
        <end position="321"/>
    </location>
</feature>
<evidence type="ECO:0000259" key="3">
    <source>
        <dbReference type="Pfam" id="PF21601"/>
    </source>
</evidence>
<feature type="domain" description="Gliding motility-associated protein GldM second immunoglobulin-like" evidence="4">
    <location>
        <begin position="325"/>
        <end position="406"/>
    </location>
</feature>
<dbReference type="EMBL" id="SLWK01000005">
    <property type="protein sequence ID" value="TCO08206.1"/>
    <property type="molecule type" value="Genomic_DNA"/>
</dbReference>
<organism evidence="5 6">
    <name type="scientific">Natronoflexus pectinivorans</name>
    <dbReference type="NCBI Taxonomy" id="682526"/>
    <lineage>
        <taxon>Bacteria</taxon>
        <taxon>Pseudomonadati</taxon>
        <taxon>Bacteroidota</taxon>
        <taxon>Bacteroidia</taxon>
        <taxon>Marinilabiliales</taxon>
        <taxon>Marinilabiliaceae</taxon>
        <taxon>Natronoflexus</taxon>
    </lineage>
</organism>
<dbReference type="InterPro" id="IPR022719">
    <property type="entry name" value="Motility-assoc_prot_GldM_C"/>
</dbReference>
<dbReference type="RefSeq" id="WP_132433518.1">
    <property type="nucleotide sequence ID" value="NZ_SLWK01000005.1"/>
</dbReference>
<accession>A0A4V6NMQ4</accession>
<dbReference type="InterPro" id="IPR048406">
    <property type="entry name" value="GldM_Ig-like-2"/>
</dbReference>
<sequence>MAGGNCPETPRQKMIGMMYLFLTAMLALNVSAELLNAFILVDRSILQAKESVELKNEEMYRQFAEGALLNPRVEEFYQEALQVREKADFLVDYIQGIKILLVHTADGPNYTLENYKSKNNTSVVGQLLLSEPSGRRRSDTLKNHINDYRELLSSLVVGDTALISRINTNLSTADPEPRGGVQRSWEDEKFYYVPMAGSMAMLSQIQADVRNMEADVVRHLFMRVDEGTFRFNKIGPLVIPSSQHVMRGDTYRAEIMMAAYDDEFPPRVMFNGQELRTQDGRGILEIPASRLGDNSWQAEISIMGPEGWTTPHQVGGQFHVMEPNVVVSPTKMNVFYEGVENPVEISAPGVPSERLRVNISNATHTRRGNEYIVQPNAGSAGREAVVTVTTEINGRMQNLGSRNFRINRVPNPVAKVGGVSEGAIARQVLLAQMGIVADMENFDFDLTFRVTQFRVSTVQRGFMVDQRSSNNMFTEEQKDLIRAATRGQRIIIDDIRAVGPDGRTRNLSSITLTID</sequence>
<evidence type="ECO:0000259" key="1">
    <source>
        <dbReference type="Pfam" id="PF12080"/>
    </source>
</evidence>
<gene>
    <name evidence="5" type="ORF">EV194_1058</name>
</gene>
<feature type="domain" description="Gliding motility-associated protein GldM N-terminal" evidence="2">
    <location>
        <begin position="33"/>
        <end position="220"/>
    </location>
</feature>
<dbReference type="Pfam" id="PF21602">
    <property type="entry name" value="GldM_3rd"/>
    <property type="match status" value="1"/>
</dbReference>
<dbReference type="Pfam" id="PF12080">
    <property type="entry name" value="GldM_4th"/>
    <property type="match status" value="1"/>
</dbReference>
<feature type="domain" description="Gliding motility-associated protein GldM C-terminal" evidence="1">
    <location>
        <begin position="410"/>
        <end position="514"/>
    </location>
</feature>
<reference evidence="5 6" key="1">
    <citation type="submission" date="2019-03" db="EMBL/GenBank/DDBJ databases">
        <title>Genomic Encyclopedia of Type Strains, Phase IV (KMG-IV): sequencing the most valuable type-strain genomes for metagenomic binning, comparative biology and taxonomic classification.</title>
        <authorList>
            <person name="Goeker M."/>
        </authorList>
    </citation>
    <scope>NUCLEOTIDE SEQUENCE [LARGE SCALE GENOMIC DNA]</scope>
    <source>
        <strain evidence="5 6">DSM 24179</strain>
    </source>
</reference>